<dbReference type="InterPro" id="IPR002297">
    <property type="entry name" value="DNA-dir_DNA_pol_A_mt"/>
</dbReference>
<protein>
    <recommendedName>
        <fullName evidence="1">DNA mitochondrial polymerase exonuclease domain-containing protein</fullName>
    </recommendedName>
</protein>
<feature type="domain" description="DNA mitochondrial polymerase exonuclease" evidence="1">
    <location>
        <begin position="210"/>
        <end position="473"/>
    </location>
</feature>
<dbReference type="Gene3D" id="3.30.420.390">
    <property type="match status" value="2"/>
</dbReference>
<dbReference type="EMBL" id="JARPUR010000001">
    <property type="protein sequence ID" value="KAK4887550.1"/>
    <property type="molecule type" value="Genomic_DNA"/>
</dbReference>
<dbReference type="AlphaFoldDB" id="A0AAN7ST36"/>
<dbReference type="Gene3D" id="3.40.50.150">
    <property type="entry name" value="Vaccinia Virus protein VP39"/>
    <property type="match status" value="1"/>
</dbReference>
<dbReference type="InterPro" id="IPR041336">
    <property type="entry name" value="DNApol_Exo"/>
</dbReference>
<dbReference type="GO" id="GO:0003723">
    <property type="term" value="F:RNA binding"/>
    <property type="evidence" value="ECO:0007669"/>
    <property type="project" value="InterPro"/>
</dbReference>
<dbReference type="InterPro" id="IPR000692">
    <property type="entry name" value="Fibrillarin"/>
</dbReference>
<dbReference type="PANTHER" id="PTHR10267:SF0">
    <property type="entry name" value="DNA POLYMERASE SUBUNIT GAMMA-1"/>
    <property type="match status" value="1"/>
</dbReference>
<dbReference type="SMART" id="SM01206">
    <property type="entry name" value="Fibrillarin"/>
    <property type="match status" value="1"/>
</dbReference>
<keyword evidence="3" id="KW-1185">Reference proteome</keyword>
<dbReference type="GO" id="GO:0008408">
    <property type="term" value="F:3'-5' exonuclease activity"/>
    <property type="evidence" value="ECO:0007669"/>
    <property type="project" value="TreeGrafter"/>
</dbReference>
<evidence type="ECO:0000313" key="3">
    <source>
        <dbReference type="Proteomes" id="UP001353858"/>
    </source>
</evidence>
<dbReference type="PANTHER" id="PTHR10267">
    <property type="entry name" value="DNA POLYMERASE SUBUNIT GAMMA-1"/>
    <property type="match status" value="1"/>
</dbReference>
<dbReference type="InterPro" id="IPR012337">
    <property type="entry name" value="RNaseH-like_sf"/>
</dbReference>
<dbReference type="GO" id="GO:0003887">
    <property type="term" value="F:DNA-directed DNA polymerase activity"/>
    <property type="evidence" value="ECO:0007669"/>
    <property type="project" value="TreeGrafter"/>
</dbReference>
<proteinExistence type="predicted"/>
<evidence type="ECO:0000313" key="2">
    <source>
        <dbReference type="EMBL" id="KAK4887550.1"/>
    </source>
</evidence>
<dbReference type="SUPFAM" id="SSF53098">
    <property type="entry name" value="Ribonuclease H-like"/>
    <property type="match status" value="1"/>
</dbReference>
<dbReference type="GO" id="GO:0005760">
    <property type="term" value="C:gamma DNA polymerase complex"/>
    <property type="evidence" value="ECO:0007669"/>
    <property type="project" value="InterPro"/>
</dbReference>
<name>A0AAN7ST36_9COLE</name>
<dbReference type="PRINTS" id="PR00867">
    <property type="entry name" value="DNAPOLG"/>
</dbReference>
<dbReference type="GO" id="GO:0006364">
    <property type="term" value="P:rRNA processing"/>
    <property type="evidence" value="ECO:0007669"/>
    <property type="project" value="InterPro"/>
</dbReference>
<dbReference type="GO" id="GO:0008168">
    <property type="term" value="F:methyltransferase activity"/>
    <property type="evidence" value="ECO:0007669"/>
    <property type="project" value="InterPro"/>
</dbReference>
<evidence type="ECO:0000259" key="1">
    <source>
        <dbReference type="Pfam" id="PF18136"/>
    </source>
</evidence>
<gene>
    <name evidence="2" type="ORF">RN001_003821</name>
</gene>
<dbReference type="Pfam" id="PF18136">
    <property type="entry name" value="DNApol_Exo"/>
    <property type="match status" value="1"/>
</dbReference>
<dbReference type="Pfam" id="PF01269">
    <property type="entry name" value="Fibrillarin"/>
    <property type="match status" value="1"/>
</dbReference>
<accession>A0AAN7ST36</accession>
<dbReference type="GO" id="GO:0006264">
    <property type="term" value="P:mitochondrial DNA replication"/>
    <property type="evidence" value="ECO:0007669"/>
    <property type="project" value="TreeGrafter"/>
</dbReference>
<reference evidence="3" key="1">
    <citation type="submission" date="2023-01" db="EMBL/GenBank/DDBJ databases">
        <title>Key to firefly adult light organ development and bioluminescence: homeobox transcription factors regulate luciferase expression and transportation to peroxisome.</title>
        <authorList>
            <person name="Fu X."/>
        </authorList>
    </citation>
    <scope>NUCLEOTIDE SEQUENCE [LARGE SCALE GENOMIC DNA]</scope>
</reference>
<dbReference type="GO" id="GO:0003677">
    <property type="term" value="F:DNA binding"/>
    <property type="evidence" value="ECO:0007669"/>
    <property type="project" value="InterPro"/>
</dbReference>
<dbReference type="FunFam" id="3.30.420.390:FF:000001">
    <property type="entry name" value="DNA polymerase gamma, catalytic subunit"/>
    <property type="match status" value="1"/>
</dbReference>
<dbReference type="Proteomes" id="UP001353858">
    <property type="component" value="Unassembled WGS sequence"/>
</dbReference>
<comment type="caution">
    <text evidence="2">The sequence shown here is derived from an EMBL/GenBank/DDBJ whole genome shotgun (WGS) entry which is preliminary data.</text>
</comment>
<sequence length="726" mass="83916">MLVGMVDTVFADVAKPDQHFVFLSKASCIDSTAQPEAVFAAEVKKLQADKFKPQQITLEPYERDHDIVVGVYRPPPKQSSYLRYLSLVHKMLFDKCNKCLVTHHVFRNIHMSKHQTDISPKQTKKIFLPRSSKKSQQIQEQKRHEVLYSKVETKIGPRLNNLNIQMLSKVMYEQVFKGIDDSKQCPNVLEQCQNDLLKHGMVKSDIEYMPDVDFKIPKLIGKNIIEHFYNIGEAQAKPYRDLVLGVLKYVPEVPKLWLMQSGWTRYAPNCDPMLVTCPLEDCILFDVEVCMQVGKLPTLATAVSSEAWYGWVSDSLIDGTGKPVVANDYFQEDLIPLHNETNLNIPKIVIGHNVSYDRARVKEQYLLENTGLRFLDTMSLHISISGITSYQRAVLKSEEKPEEDEKWLTCSSLNNLKEVYKLYCGKEIEKGVRDLFVEGSLLDIREQFQTAITYCAQDVLATYEILKVLFPLFLERFPHPVTFAGMLELGTAYLPINSNWMNYINNSEQAYEDLDIDRKVILTRCADQACQLLHNEKYLENLWMWDQDWEVKQLKMRKNASKEVREEKIETVDDEVDPLEERFSYLRDTCRYLPAVPTLLPGYPNWYRKLCSKPDSSPDWIPGPNLISTSMQITPKLLGLTWEGYPLHFIRGKGWGMIVPFVNDPTLETKLPLKQLLEKCPALTDKPREAISAELKIDKEVEQNLSKQEFYKRVKKDKTEGLYKGW</sequence>
<organism evidence="2 3">
    <name type="scientific">Aquatica leii</name>
    <dbReference type="NCBI Taxonomy" id="1421715"/>
    <lineage>
        <taxon>Eukaryota</taxon>
        <taxon>Metazoa</taxon>
        <taxon>Ecdysozoa</taxon>
        <taxon>Arthropoda</taxon>
        <taxon>Hexapoda</taxon>
        <taxon>Insecta</taxon>
        <taxon>Pterygota</taxon>
        <taxon>Neoptera</taxon>
        <taxon>Endopterygota</taxon>
        <taxon>Coleoptera</taxon>
        <taxon>Polyphaga</taxon>
        <taxon>Elateriformia</taxon>
        <taxon>Elateroidea</taxon>
        <taxon>Lampyridae</taxon>
        <taxon>Luciolinae</taxon>
        <taxon>Aquatica</taxon>
    </lineage>
</organism>
<dbReference type="InterPro" id="IPR029063">
    <property type="entry name" value="SAM-dependent_MTases_sf"/>
</dbReference>